<dbReference type="InterPro" id="IPR029058">
    <property type="entry name" value="AB_hydrolase_fold"/>
</dbReference>
<feature type="transmembrane region" description="Helical" evidence="1">
    <location>
        <begin position="374"/>
        <end position="399"/>
    </location>
</feature>
<dbReference type="Gene3D" id="3.40.50.1820">
    <property type="entry name" value="alpha/beta hydrolase"/>
    <property type="match status" value="1"/>
</dbReference>
<organism evidence="3 4">
    <name type="scientific">Bifidobacterium dentium (strain ATCC 27534 / DSM 20436 / JCM 1195 / Bd1)</name>
    <dbReference type="NCBI Taxonomy" id="401473"/>
    <lineage>
        <taxon>Bacteria</taxon>
        <taxon>Bacillati</taxon>
        <taxon>Actinomycetota</taxon>
        <taxon>Actinomycetes</taxon>
        <taxon>Bifidobacteriales</taxon>
        <taxon>Bifidobacteriaceae</taxon>
        <taxon>Bifidobacterium</taxon>
    </lineage>
</organism>
<feature type="transmembrane region" description="Helical" evidence="1">
    <location>
        <begin position="419"/>
        <end position="438"/>
    </location>
</feature>
<dbReference type="Proteomes" id="UP000008693">
    <property type="component" value="Chromosome"/>
</dbReference>
<accession>D2Q8P0</accession>
<reference evidence="3 4" key="1">
    <citation type="journal article" date="2009" name="PLoS Genet.">
        <title>The Bifidobacterium dentium Bd1 genome sequence reflects its genetic adaptation to the human oral cavity.</title>
        <authorList>
            <person name="Ventura M."/>
            <person name="Turroni F."/>
            <person name="Zomer A."/>
            <person name="Foroni E."/>
            <person name="Giubellini V."/>
            <person name="Bottacini F."/>
            <person name="Canchaya C."/>
            <person name="Claesson M.J."/>
            <person name="He F."/>
            <person name="Mantzourani M."/>
            <person name="Mulas L."/>
            <person name="Ferrarini A."/>
            <person name="Gao B."/>
            <person name="Delledonne M."/>
            <person name="Henrissat B."/>
            <person name="Coutinho P."/>
            <person name="Oggioni M."/>
            <person name="Gupta R.S."/>
            <person name="Zhang Z."/>
            <person name="Beighton D."/>
            <person name="Fitzgerald G.F."/>
            <person name="O'Toole P.W."/>
            <person name="van Sinderen D."/>
        </authorList>
    </citation>
    <scope>NUCLEOTIDE SEQUENCE [LARGE SCALE GENOMIC DNA]</scope>
    <source>
        <strain evidence="4">ATCC 27534 / DSM 20436 / JCM 1195 / Bd1</strain>
    </source>
</reference>
<keyword evidence="1" id="KW-1133">Transmembrane helix</keyword>
<keyword evidence="1" id="KW-0472">Membrane</keyword>
<dbReference type="eggNOG" id="COG1073">
    <property type="taxonomic scope" value="Bacteria"/>
</dbReference>
<feature type="transmembrane region" description="Helical" evidence="1">
    <location>
        <begin position="527"/>
        <end position="553"/>
    </location>
</feature>
<dbReference type="GO" id="GO:0052689">
    <property type="term" value="F:carboxylic ester hydrolase activity"/>
    <property type="evidence" value="ECO:0007669"/>
    <property type="project" value="TreeGrafter"/>
</dbReference>
<gene>
    <name evidence="3" type="ordered locus">BDP_0503</name>
</gene>
<dbReference type="STRING" id="401473.BDP_0503"/>
<evidence type="ECO:0000313" key="3">
    <source>
        <dbReference type="EMBL" id="ADB09176.1"/>
    </source>
</evidence>
<protein>
    <submittedName>
        <fullName evidence="3">Narrowly conserved hypothetical membrane spanning protein</fullName>
    </submittedName>
</protein>
<dbReference type="EMBL" id="CP001750">
    <property type="protein sequence ID" value="ADB09176.1"/>
    <property type="molecule type" value="Genomic_DNA"/>
</dbReference>
<dbReference type="HOGENOM" id="CLU_038552_0_0_11"/>
<dbReference type="AlphaFoldDB" id="D2Q8P0"/>
<dbReference type="Pfam" id="PF12146">
    <property type="entry name" value="Hydrolase_4"/>
    <property type="match status" value="1"/>
</dbReference>
<dbReference type="InterPro" id="IPR053145">
    <property type="entry name" value="AB_hydrolase_Est10"/>
</dbReference>
<dbReference type="KEGG" id="bde:BDP_0503"/>
<evidence type="ECO:0000259" key="2">
    <source>
        <dbReference type="Pfam" id="PF12146"/>
    </source>
</evidence>
<dbReference type="PANTHER" id="PTHR43265:SF1">
    <property type="entry name" value="ESTERASE ESTD"/>
    <property type="match status" value="1"/>
</dbReference>
<proteinExistence type="predicted"/>
<dbReference type="SUPFAM" id="SSF53474">
    <property type="entry name" value="alpha/beta-Hydrolases"/>
    <property type="match status" value="1"/>
</dbReference>
<evidence type="ECO:0000313" key="4">
    <source>
        <dbReference type="Proteomes" id="UP000008693"/>
    </source>
</evidence>
<dbReference type="InterPro" id="IPR022742">
    <property type="entry name" value="Hydrolase_4"/>
</dbReference>
<name>D2Q8P0_BIFDB</name>
<feature type="transmembrane region" description="Helical" evidence="1">
    <location>
        <begin position="458"/>
        <end position="483"/>
    </location>
</feature>
<keyword evidence="4" id="KW-1185">Reference proteome</keyword>
<sequence length="554" mass="59130">MHALLKRIGVTVAATAMASVVLFVLLGALGRDMTPQWRVGPFTDHIAVESADTAIRATDLQTPQEGTYQTKETHITVPLAANVTVNAIVREPIGAPDGHPACLLMHGSGTGKSAEAYGDIANAMASAGITTLVPDKRLDNYSALHRDYVSSAHDYARSLETLRQWPGVDPAKTGLYAESEGTWIATVLTQEHQDIAFAILTSSPVVSGRQQMTLAATSYLTTVGAPDAVKGIIPRLTSLSLKSIGLEYADFDAAQYRTSLTMPLLINYGVRDSAMPIEQGARLLMQAANEAGNDNVTLRYFDANHQMRTGSNATVPGLPLEEHYTHDLEDWINAVAAGTTADGWATPMIAGAQPNQRIAAPLSTKPALIKTLDVLVGGIASCLLLALAAIVGALILLIVGMSRSPQDSRRFAGPLRMALAVNTILAAGMTGIFLAYLFAVVRDAITLTNDSTLLARYWQYIVIGAIVSLIAFAWLLVECVFAVRARRRQESAWPLHAHLVDTHEDTHDGHRNMAGIRNDHGKAGVGFGHVAVATCVMLSAALSLALLAFWGLFG</sequence>
<dbReference type="PANTHER" id="PTHR43265">
    <property type="entry name" value="ESTERASE ESTD"/>
    <property type="match status" value="1"/>
</dbReference>
<evidence type="ECO:0000256" key="1">
    <source>
        <dbReference type="SAM" id="Phobius"/>
    </source>
</evidence>
<keyword evidence="1" id="KW-0812">Transmembrane</keyword>
<feature type="domain" description="Serine aminopeptidase S33" evidence="2">
    <location>
        <begin position="102"/>
        <end position="216"/>
    </location>
</feature>